<evidence type="ECO:0000256" key="3">
    <source>
        <dbReference type="ARBA" id="ARBA00005150"/>
    </source>
</evidence>
<dbReference type="InterPro" id="IPR036565">
    <property type="entry name" value="Mur-like_cat_sf"/>
</dbReference>
<evidence type="ECO:0000256" key="20">
    <source>
        <dbReference type="ARBA" id="ARBA00049161"/>
    </source>
</evidence>
<dbReference type="PROSITE" id="PS01012">
    <property type="entry name" value="FOLYLPOLYGLU_SYNT_2"/>
    <property type="match status" value="1"/>
</dbReference>
<keyword evidence="12" id="KW-0460">Magnesium</keyword>
<name>A0ABQ6HG37_9GAMM</name>
<comment type="catalytic activity">
    <reaction evidence="17">
        <text>(6S)-5,6,7,8-tetrahydrofolyl-(gamma-L-Glu)(n) + L-glutamate + ATP = (6S)-5,6,7,8-tetrahydrofolyl-(gamma-L-Glu)(n+1) + ADP + phosphate + H(+)</text>
        <dbReference type="Rhea" id="RHEA:10580"/>
        <dbReference type="Rhea" id="RHEA-COMP:14738"/>
        <dbReference type="Rhea" id="RHEA-COMP:14740"/>
        <dbReference type="ChEBI" id="CHEBI:15378"/>
        <dbReference type="ChEBI" id="CHEBI:29985"/>
        <dbReference type="ChEBI" id="CHEBI:30616"/>
        <dbReference type="ChEBI" id="CHEBI:43474"/>
        <dbReference type="ChEBI" id="CHEBI:141005"/>
        <dbReference type="ChEBI" id="CHEBI:456216"/>
        <dbReference type="EC" id="6.3.2.17"/>
    </reaction>
</comment>
<dbReference type="EC" id="6.3.2.12" evidence="5"/>
<dbReference type="Pfam" id="PF08245">
    <property type="entry name" value="Mur_ligase_M"/>
    <property type="match status" value="1"/>
</dbReference>
<evidence type="ECO:0000313" key="25">
    <source>
        <dbReference type="Proteomes" id="UP001157134"/>
    </source>
</evidence>
<sequence length="419" mass="46651">MTNSLPSQLSNASLDNWLSYLESIHQQEIDLGLTRISEVAQRLNISLSNSTVITVAGTNGKGTTCAFLENMLLANDKSVAVYSSPHIERFNERLRLDKQEVNDQPLITAFEQIEIVRGDISLTYYEYTTLAALMICQQIAPDVVILEVGLGGRLDATNIMDADIAVITSIDLDHQAFLGDTKELIGFEKAGIMRTEKVAVVGEPTKITSIIEHAQNINARAQYRGKDFTVEQKGPTWCYRNNDMTIDQLAQPFIPVDNVATALTVLTQLDIELDSEIVNQVINQTKVAGRTELLSDLPKVLVDVAHNPHAGRHLVKSLSNYQYEKLHCVVGMLKDKDIKGTLSLFESHASHWYLASLDVPRAANAEELSRVLDNQTQRINCFDNVEQAFKMALQNAEDNDLILVFGSFFTVADVRKLFI</sequence>
<evidence type="ECO:0000256" key="13">
    <source>
        <dbReference type="ARBA" id="ARBA00022909"/>
    </source>
</evidence>
<evidence type="ECO:0000256" key="14">
    <source>
        <dbReference type="ARBA" id="ARBA00030048"/>
    </source>
</evidence>
<evidence type="ECO:0000256" key="21">
    <source>
        <dbReference type="PIRNR" id="PIRNR001563"/>
    </source>
</evidence>
<evidence type="ECO:0000256" key="18">
    <source>
        <dbReference type="ARBA" id="ARBA00047808"/>
    </source>
</evidence>
<protein>
    <recommendedName>
        <fullName evidence="7">Dihydrofolate synthase/folylpolyglutamate synthase</fullName>
        <ecNumber evidence="5">6.3.2.12</ecNumber>
        <ecNumber evidence="6">6.3.2.17</ecNumber>
    </recommendedName>
    <alternativeName>
        <fullName evidence="16">Folylpoly-gamma-glutamate synthetase-dihydrofolate synthetase</fullName>
    </alternativeName>
    <alternativeName>
        <fullName evidence="14">Folylpolyglutamate synthetase</fullName>
    </alternativeName>
    <alternativeName>
        <fullName evidence="15">Tetrahydrofolylpolyglutamate synthase</fullName>
    </alternativeName>
</protein>
<evidence type="ECO:0000256" key="5">
    <source>
        <dbReference type="ARBA" id="ARBA00013023"/>
    </source>
</evidence>
<evidence type="ECO:0000256" key="15">
    <source>
        <dbReference type="ARBA" id="ARBA00030592"/>
    </source>
</evidence>
<comment type="catalytic activity">
    <reaction evidence="19">
        <text>(6R)-5,10-methylenetetrahydrofolyl-(gamma-L-Glu)(n) + L-glutamate + ATP = (6R)-5,10-methylenetetrahydrofolyl-(gamma-L-Glu)(n+1) + ADP + phosphate + H(+)</text>
        <dbReference type="Rhea" id="RHEA:51912"/>
        <dbReference type="Rhea" id="RHEA-COMP:13257"/>
        <dbReference type="Rhea" id="RHEA-COMP:13258"/>
        <dbReference type="ChEBI" id="CHEBI:15378"/>
        <dbReference type="ChEBI" id="CHEBI:29985"/>
        <dbReference type="ChEBI" id="CHEBI:30616"/>
        <dbReference type="ChEBI" id="CHEBI:43474"/>
        <dbReference type="ChEBI" id="CHEBI:136572"/>
        <dbReference type="ChEBI" id="CHEBI:456216"/>
        <dbReference type="EC" id="6.3.2.17"/>
    </reaction>
</comment>
<dbReference type="Gene3D" id="3.90.190.20">
    <property type="entry name" value="Mur ligase, C-terminal domain"/>
    <property type="match status" value="1"/>
</dbReference>
<evidence type="ECO:0000256" key="1">
    <source>
        <dbReference type="ARBA" id="ARBA00002714"/>
    </source>
</evidence>
<comment type="catalytic activity">
    <reaction evidence="18">
        <text>10-formyltetrahydrofolyl-(gamma-L-Glu)(n) + L-glutamate + ATP = 10-formyltetrahydrofolyl-(gamma-L-Glu)(n+1) + ADP + phosphate + H(+)</text>
        <dbReference type="Rhea" id="RHEA:51904"/>
        <dbReference type="Rhea" id="RHEA-COMP:13088"/>
        <dbReference type="Rhea" id="RHEA-COMP:14300"/>
        <dbReference type="ChEBI" id="CHEBI:15378"/>
        <dbReference type="ChEBI" id="CHEBI:29985"/>
        <dbReference type="ChEBI" id="CHEBI:30616"/>
        <dbReference type="ChEBI" id="CHEBI:43474"/>
        <dbReference type="ChEBI" id="CHEBI:134413"/>
        <dbReference type="ChEBI" id="CHEBI:456216"/>
        <dbReference type="EC" id="6.3.2.17"/>
    </reaction>
</comment>
<dbReference type="SUPFAM" id="SSF53623">
    <property type="entry name" value="MurD-like peptide ligases, catalytic domain"/>
    <property type="match status" value="1"/>
</dbReference>
<dbReference type="Gene3D" id="3.40.1190.10">
    <property type="entry name" value="Mur-like, catalytic domain"/>
    <property type="match status" value="1"/>
</dbReference>
<dbReference type="NCBIfam" id="TIGR01499">
    <property type="entry name" value="folC"/>
    <property type="match status" value="1"/>
</dbReference>
<dbReference type="EC" id="6.3.2.17" evidence="6"/>
<evidence type="ECO:0000256" key="4">
    <source>
        <dbReference type="ARBA" id="ARBA00008276"/>
    </source>
</evidence>
<dbReference type="InterPro" id="IPR036615">
    <property type="entry name" value="Mur_ligase_C_dom_sf"/>
</dbReference>
<keyword evidence="11 21" id="KW-0067">ATP-binding</keyword>
<dbReference type="RefSeq" id="WP_284298056.1">
    <property type="nucleotide sequence ID" value="NZ_BSSV01000003.1"/>
</dbReference>
<proteinExistence type="inferred from homology"/>
<dbReference type="PROSITE" id="PS01011">
    <property type="entry name" value="FOLYLPOLYGLU_SYNT_1"/>
    <property type="match status" value="1"/>
</dbReference>
<dbReference type="PANTHER" id="PTHR11136">
    <property type="entry name" value="FOLYLPOLYGLUTAMATE SYNTHASE-RELATED"/>
    <property type="match status" value="1"/>
</dbReference>
<gene>
    <name evidence="24" type="primary">folC</name>
    <name evidence="24" type="ORF">tloyanaT_19570</name>
</gene>
<feature type="domain" description="Mur ligase C-terminal" evidence="22">
    <location>
        <begin position="289"/>
        <end position="408"/>
    </location>
</feature>
<dbReference type="InterPro" id="IPR013221">
    <property type="entry name" value="Mur_ligase_cen"/>
</dbReference>
<evidence type="ECO:0000256" key="19">
    <source>
        <dbReference type="ARBA" id="ARBA00049035"/>
    </source>
</evidence>
<evidence type="ECO:0000256" key="10">
    <source>
        <dbReference type="ARBA" id="ARBA00022741"/>
    </source>
</evidence>
<evidence type="ECO:0000259" key="22">
    <source>
        <dbReference type="Pfam" id="PF02875"/>
    </source>
</evidence>
<keyword evidence="10 21" id="KW-0547">Nucleotide-binding</keyword>
<comment type="pathway">
    <text evidence="2">Cofactor biosynthesis; tetrahydrofolate biosynthesis; 7,8-dihydrofolate from 2-amino-4-hydroxy-6-hydroxymethyl-7,8-dihydropteridine diphosphate and 4-aminobenzoate: step 2/2.</text>
</comment>
<organism evidence="24 25">
    <name type="scientific">Thalassotalea loyana</name>
    <dbReference type="NCBI Taxonomy" id="280483"/>
    <lineage>
        <taxon>Bacteria</taxon>
        <taxon>Pseudomonadati</taxon>
        <taxon>Pseudomonadota</taxon>
        <taxon>Gammaproteobacteria</taxon>
        <taxon>Alteromonadales</taxon>
        <taxon>Colwelliaceae</taxon>
        <taxon>Thalassotalea</taxon>
    </lineage>
</organism>
<feature type="domain" description="Mur ligase central" evidence="23">
    <location>
        <begin position="55"/>
        <end position="220"/>
    </location>
</feature>
<comment type="caution">
    <text evidence="24">The sequence shown here is derived from an EMBL/GenBank/DDBJ whole genome shotgun (WGS) entry which is preliminary data.</text>
</comment>
<dbReference type="PIRSF" id="PIRSF001563">
    <property type="entry name" value="Folylpolyglu_synth"/>
    <property type="match status" value="1"/>
</dbReference>
<accession>A0ABQ6HG37</accession>
<dbReference type="InterPro" id="IPR001645">
    <property type="entry name" value="Folylpolyglutamate_synth"/>
</dbReference>
<evidence type="ECO:0000259" key="23">
    <source>
        <dbReference type="Pfam" id="PF08245"/>
    </source>
</evidence>
<dbReference type="InterPro" id="IPR018109">
    <property type="entry name" value="Folylpolyglutamate_synth_CS"/>
</dbReference>
<evidence type="ECO:0000256" key="9">
    <source>
        <dbReference type="ARBA" id="ARBA00022723"/>
    </source>
</evidence>
<evidence type="ECO:0000256" key="6">
    <source>
        <dbReference type="ARBA" id="ARBA00013025"/>
    </source>
</evidence>
<dbReference type="PANTHER" id="PTHR11136:SF0">
    <property type="entry name" value="DIHYDROFOLATE SYNTHETASE-RELATED"/>
    <property type="match status" value="1"/>
</dbReference>
<dbReference type="EMBL" id="BSSV01000003">
    <property type="protein sequence ID" value="GLX85705.1"/>
    <property type="molecule type" value="Genomic_DNA"/>
</dbReference>
<evidence type="ECO:0000256" key="2">
    <source>
        <dbReference type="ARBA" id="ARBA00004799"/>
    </source>
</evidence>
<evidence type="ECO:0000313" key="24">
    <source>
        <dbReference type="EMBL" id="GLX85705.1"/>
    </source>
</evidence>
<keyword evidence="13" id="KW-0289">Folate biosynthesis</keyword>
<evidence type="ECO:0000256" key="8">
    <source>
        <dbReference type="ARBA" id="ARBA00022598"/>
    </source>
</evidence>
<dbReference type="SUPFAM" id="SSF53244">
    <property type="entry name" value="MurD-like peptide ligases, peptide-binding domain"/>
    <property type="match status" value="1"/>
</dbReference>
<dbReference type="Pfam" id="PF02875">
    <property type="entry name" value="Mur_ligase_C"/>
    <property type="match status" value="1"/>
</dbReference>
<evidence type="ECO:0000256" key="16">
    <source>
        <dbReference type="ARBA" id="ARBA00032510"/>
    </source>
</evidence>
<reference evidence="24 25" key="1">
    <citation type="submission" date="2023-03" db="EMBL/GenBank/DDBJ databases">
        <title>Thalassotalea loyana LMG 22536T draft genome sequence.</title>
        <authorList>
            <person name="Sawabe T."/>
        </authorList>
    </citation>
    <scope>NUCLEOTIDE SEQUENCE [LARGE SCALE GENOMIC DNA]</scope>
    <source>
        <strain evidence="24 25">LMG 22536</strain>
    </source>
</reference>
<keyword evidence="8 21" id="KW-0436">Ligase</keyword>
<comment type="catalytic activity">
    <reaction evidence="20">
        <text>7,8-dihydropteroate + L-glutamate + ATP = 7,8-dihydrofolate + ADP + phosphate + H(+)</text>
        <dbReference type="Rhea" id="RHEA:23584"/>
        <dbReference type="ChEBI" id="CHEBI:15378"/>
        <dbReference type="ChEBI" id="CHEBI:17839"/>
        <dbReference type="ChEBI" id="CHEBI:29985"/>
        <dbReference type="ChEBI" id="CHEBI:30616"/>
        <dbReference type="ChEBI" id="CHEBI:43474"/>
        <dbReference type="ChEBI" id="CHEBI:57451"/>
        <dbReference type="ChEBI" id="CHEBI:456216"/>
        <dbReference type="EC" id="6.3.2.12"/>
    </reaction>
</comment>
<comment type="similarity">
    <text evidence="4 21">Belongs to the folylpolyglutamate synthase family.</text>
</comment>
<keyword evidence="9" id="KW-0479">Metal-binding</keyword>
<evidence type="ECO:0000256" key="17">
    <source>
        <dbReference type="ARBA" id="ARBA00047493"/>
    </source>
</evidence>
<keyword evidence="25" id="KW-1185">Reference proteome</keyword>
<dbReference type="Proteomes" id="UP001157134">
    <property type="component" value="Unassembled WGS sequence"/>
</dbReference>
<dbReference type="InterPro" id="IPR004101">
    <property type="entry name" value="Mur_ligase_C"/>
</dbReference>
<dbReference type="NCBIfam" id="NF008101">
    <property type="entry name" value="PRK10846.1"/>
    <property type="match status" value="1"/>
</dbReference>
<evidence type="ECO:0000256" key="11">
    <source>
        <dbReference type="ARBA" id="ARBA00022840"/>
    </source>
</evidence>
<evidence type="ECO:0000256" key="12">
    <source>
        <dbReference type="ARBA" id="ARBA00022842"/>
    </source>
</evidence>
<evidence type="ECO:0000256" key="7">
    <source>
        <dbReference type="ARBA" id="ARBA00019357"/>
    </source>
</evidence>
<comment type="pathway">
    <text evidence="3">Cofactor biosynthesis; tetrahydrofolylpolyglutamate biosynthesis.</text>
</comment>
<comment type="function">
    <text evidence="1">Functions in two distinct reactions of the de novo folate biosynthetic pathway. Catalyzes the addition of a glutamate residue to dihydropteroate (7,8-dihydropteroate or H2Pte) to form dihydrofolate (7,8-dihydrofolate monoglutamate or H2Pte-Glu). Also catalyzes successive additions of L-glutamate to tetrahydrofolate or 10-formyltetrahydrofolate or 5,10-methylenetetrahydrofolate, leading to folylpolyglutamate derivatives.</text>
</comment>